<accession>A0A8J2VS96</accession>
<dbReference type="GO" id="GO:0042073">
    <property type="term" value="P:intraciliary transport"/>
    <property type="evidence" value="ECO:0007669"/>
    <property type="project" value="TreeGrafter"/>
</dbReference>
<evidence type="ECO:0000256" key="1">
    <source>
        <dbReference type="ARBA" id="ARBA00004120"/>
    </source>
</evidence>
<keyword evidence="15" id="KW-1185">Reference proteome</keyword>
<dbReference type="InterPro" id="IPR041476">
    <property type="entry name" value="TRAF3IP1_C"/>
</dbReference>
<dbReference type="PANTHER" id="PTHR31363">
    <property type="entry name" value="TRAF3-INTERACTING PROTEIN 1"/>
    <property type="match status" value="1"/>
</dbReference>
<dbReference type="InterPro" id="IPR040468">
    <property type="entry name" value="TRAF3IP1_N"/>
</dbReference>
<feature type="compositionally biased region" description="Basic and acidic residues" evidence="11">
    <location>
        <begin position="334"/>
        <end position="351"/>
    </location>
</feature>
<dbReference type="EMBL" id="CAKASE010000053">
    <property type="protein sequence ID" value="CAG9565514.1"/>
    <property type="molecule type" value="Genomic_DNA"/>
</dbReference>
<feature type="domain" description="TRAF3-interacting protein 1 C-terminal" evidence="13">
    <location>
        <begin position="444"/>
        <end position="588"/>
    </location>
</feature>
<evidence type="ECO:0000256" key="9">
    <source>
        <dbReference type="ARBA" id="ARBA00070492"/>
    </source>
</evidence>
<dbReference type="InterPro" id="IPR018799">
    <property type="entry name" value="TRAF3IP1"/>
</dbReference>
<dbReference type="Pfam" id="PF10243">
    <property type="entry name" value="MIP-T3"/>
    <property type="match status" value="1"/>
</dbReference>
<sequence length="595" mass="67764">MEEELDPDIIKATQSSLGKYIKRPPLTDKLLKKPPFRFLHDIVTSIIKNTGFFDGLFEEDELKSENVKDRESKILFLNKVISVVASTTGKTLLVKPSKIVSGQEPDKTNELLQYIALALDKKLSSDEAVRQYKETLKQDNKSKETKVVKKNQITKKLTSSQSTEKLIKNEKNDSILSNKTKQKDQTKKESPPKRISTQPSKTSIKIGPNKNKQEINKQSKISVSKNNTNVTNSSSNKQNSLHTDDHTKEPELAQNDKNIEVPNVDDSVISRTEIESENNESKTSINNEDPNITEDFKDNNQDEKESNVKDKTIAQNPVEINNKNDNKTVNTDTSNDHAIKNESDESNDKSEVINVPKTNDKLNFEQIKPEVNVKRPSSVRPSSSRPSAPRLRDKHENVINSNENIIVGKVTIIPESTTEEDDDNSIVIVDNTQAATDYQNQSDELQQRGHLVQQILDAQKEFSQTSGKTEIEWQFGVQKSRDIVNEEIEQLRFNIQALSRVANPLGKLLDHIQEDVEVMRQELHQWTNTYEDASKELLKQRAANEESLFPLHNKIKQLDLDIAEKQDKINDLKIIIHKNAFRIEKLLANGQRHFL</sequence>
<dbReference type="GO" id="GO:0070507">
    <property type="term" value="P:regulation of microtubule cytoskeleton organization"/>
    <property type="evidence" value="ECO:0007669"/>
    <property type="project" value="TreeGrafter"/>
</dbReference>
<name>A0A8J2VS96_9NEOP</name>
<dbReference type="GO" id="GO:0036064">
    <property type="term" value="C:ciliary basal body"/>
    <property type="evidence" value="ECO:0007669"/>
    <property type="project" value="TreeGrafter"/>
</dbReference>
<dbReference type="Proteomes" id="UP000789524">
    <property type="component" value="Unassembled WGS sequence"/>
</dbReference>
<evidence type="ECO:0000259" key="12">
    <source>
        <dbReference type="Pfam" id="PF10243"/>
    </source>
</evidence>
<comment type="caution">
    <text evidence="14">The sequence shown here is derived from an EMBL/GenBank/DDBJ whole genome shotgun (WGS) entry which is preliminary data.</text>
</comment>
<evidence type="ECO:0000256" key="7">
    <source>
        <dbReference type="ARBA" id="ARBA00023273"/>
    </source>
</evidence>
<comment type="similarity">
    <text evidence="8">Belongs to the TRAF3IP1 family.</text>
</comment>
<keyword evidence="6" id="KW-0206">Cytoskeleton</keyword>
<feature type="compositionally biased region" description="Basic and acidic residues" evidence="11">
    <location>
        <begin position="181"/>
        <end position="192"/>
    </location>
</feature>
<feature type="compositionally biased region" description="Low complexity" evidence="11">
    <location>
        <begin position="321"/>
        <end position="333"/>
    </location>
</feature>
<dbReference type="PANTHER" id="PTHR31363:SF0">
    <property type="entry name" value="TRAF3-INTERACTING PROTEIN 1"/>
    <property type="match status" value="1"/>
</dbReference>
<feature type="compositionally biased region" description="Basic and acidic residues" evidence="11">
    <location>
        <begin position="294"/>
        <end position="312"/>
    </location>
</feature>
<feature type="compositionally biased region" description="Basic and acidic residues" evidence="11">
    <location>
        <begin position="242"/>
        <end position="251"/>
    </location>
</feature>
<evidence type="ECO:0000256" key="11">
    <source>
        <dbReference type="SAM" id="MobiDB-lite"/>
    </source>
</evidence>
<dbReference type="InterPro" id="IPR042576">
    <property type="entry name" value="TRAF3IP1_N_sf"/>
</dbReference>
<feature type="compositionally biased region" description="Basic and acidic residues" evidence="11">
    <location>
        <begin position="358"/>
        <end position="373"/>
    </location>
</feature>
<reference evidence="14" key="1">
    <citation type="submission" date="2021-09" db="EMBL/GenBank/DDBJ databases">
        <authorList>
            <person name="Martin H S."/>
        </authorList>
    </citation>
    <scope>NUCLEOTIDE SEQUENCE</scope>
</reference>
<dbReference type="GO" id="GO:0005930">
    <property type="term" value="C:axoneme"/>
    <property type="evidence" value="ECO:0007669"/>
    <property type="project" value="UniProtKB-SubCell"/>
</dbReference>
<dbReference type="GO" id="GO:0060271">
    <property type="term" value="P:cilium assembly"/>
    <property type="evidence" value="ECO:0007669"/>
    <property type="project" value="TreeGrafter"/>
</dbReference>
<feature type="region of interest" description="Disordered" evidence="11">
    <location>
        <begin position="164"/>
        <end position="392"/>
    </location>
</feature>
<keyword evidence="4" id="KW-0970">Cilium biogenesis/degradation</keyword>
<dbReference type="OrthoDB" id="10258914at2759"/>
<feature type="coiled-coil region" evidence="10">
    <location>
        <begin position="481"/>
        <end position="575"/>
    </location>
</feature>
<evidence type="ECO:0000256" key="2">
    <source>
        <dbReference type="ARBA" id="ARBA00004430"/>
    </source>
</evidence>
<evidence type="ECO:0000256" key="3">
    <source>
        <dbReference type="ARBA" id="ARBA00022490"/>
    </source>
</evidence>
<comment type="subcellular location">
    <subcellularLocation>
        <location evidence="2">Cytoplasm</location>
        <location evidence="2">Cytoskeleton</location>
        <location evidence="2">Cilium axoneme</location>
    </subcellularLocation>
    <subcellularLocation>
        <location evidence="1">Cytoplasm</location>
        <location evidence="1">Cytoskeleton</location>
        <location evidence="1">Cilium basal body</location>
    </subcellularLocation>
</comment>
<feature type="compositionally biased region" description="Low complexity" evidence="11">
    <location>
        <begin position="222"/>
        <end position="240"/>
    </location>
</feature>
<dbReference type="GO" id="GO:0030992">
    <property type="term" value="C:intraciliary transport particle B"/>
    <property type="evidence" value="ECO:0007669"/>
    <property type="project" value="TreeGrafter"/>
</dbReference>
<evidence type="ECO:0000256" key="8">
    <source>
        <dbReference type="ARBA" id="ARBA00043971"/>
    </source>
</evidence>
<feature type="compositionally biased region" description="Polar residues" evidence="11">
    <location>
        <begin position="281"/>
        <end position="290"/>
    </location>
</feature>
<proteinExistence type="inferred from homology"/>
<dbReference type="Gene3D" id="1.10.418.50">
    <property type="entry name" value="Microtubule-binding protein MIP-T3"/>
    <property type="match status" value="1"/>
</dbReference>
<dbReference type="GO" id="GO:0048731">
    <property type="term" value="P:system development"/>
    <property type="evidence" value="ECO:0007669"/>
    <property type="project" value="UniProtKB-ARBA"/>
</dbReference>
<evidence type="ECO:0000256" key="10">
    <source>
        <dbReference type="SAM" id="Coils"/>
    </source>
</evidence>
<dbReference type="GO" id="GO:0008017">
    <property type="term" value="F:microtubule binding"/>
    <property type="evidence" value="ECO:0007669"/>
    <property type="project" value="InterPro"/>
</dbReference>
<evidence type="ECO:0000313" key="15">
    <source>
        <dbReference type="Proteomes" id="UP000789524"/>
    </source>
</evidence>
<evidence type="ECO:0000256" key="5">
    <source>
        <dbReference type="ARBA" id="ARBA00023054"/>
    </source>
</evidence>
<gene>
    <name evidence="14" type="ORF">DCHRY22_LOCUS6338</name>
</gene>
<keyword evidence="7" id="KW-0966">Cell projection</keyword>
<dbReference type="Pfam" id="PF17749">
    <property type="entry name" value="MIP-T3_C"/>
    <property type="match status" value="1"/>
</dbReference>
<feature type="domain" description="TRAF3-interacting protein 1 N-terminal" evidence="12">
    <location>
        <begin position="10"/>
        <end position="116"/>
    </location>
</feature>
<evidence type="ECO:0000256" key="6">
    <source>
        <dbReference type="ARBA" id="ARBA00023212"/>
    </source>
</evidence>
<evidence type="ECO:0000256" key="4">
    <source>
        <dbReference type="ARBA" id="ARBA00022794"/>
    </source>
</evidence>
<dbReference type="GO" id="GO:0048513">
    <property type="term" value="P:animal organ development"/>
    <property type="evidence" value="ECO:0007669"/>
    <property type="project" value="UniProtKB-ARBA"/>
</dbReference>
<dbReference type="FunFam" id="1.10.418.50:FF:000001">
    <property type="entry name" value="TRAF3-interacting protein 1 isoform X1"/>
    <property type="match status" value="1"/>
</dbReference>
<evidence type="ECO:0000259" key="13">
    <source>
        <dbReference type="Pfam" id="PF17749"/>
    </source>
</evidence>
<keyword evidence="3" id="KW-0963">Cytoplasm</keyword>
<dbReference type="AlphaFoldDB" id="A0A8J2VS96"/>
<evidence type="ECO:0000313" key="14">
    <source>
        <dbReference type="EMBL" id="CAG9565514.1"/>
    </source>
</evidence>
<feature type="compositionally biased region" description="Low complexity" evidence="11">
    <location>
        <begin position="375"/>
        <end position="389"/>
    </location>
</feature>
<keyword evidence="5 10" id="KW-0175">Coiled coil</keyword>
<organism evidence="14 15">
    <name type="scientific">Danaus chrysippus</name>
    <name type="common">African queen</name>
    <dbReference type="NCBI Taxonomy" id="151541"/>
    <lineage>
        <taxon>Eukaryota</taxon>
        <taxon>Metazoa</taxon>
        <taxon>Ecdysozoa</taxon>
        <taxon>Arthropoda</taxon>
        <taxon>Hexapoda</taxon>
        <taxon>Insecta</taxon>
        <taxon>Pterygota</taxon>
        <taxon>Neoptera</taxon>
        <taxon>Endopterygota</taxon>
        <taxon>Lepidoptera</taxon>
        <taxon>Glossata</taxon>
        <taxon>Ditrysia</taxon>
        <taxon>Papilionoidea</taxon>
        <taxon>Nymphalidae</taxon>
        <taxon>Danainae</taxon>
        <taxon>Danaini</taxon>
        <taxon>Danaina</taxon>
        <taxon>Danaus</taxon>
        <taxon>Anosia</taxon>
    </lineage>
</organism>
<protein>
    <recommendedName>
        <fullName evidence="9">TRAF3-interacting protein 1</fullName>
    </recommendedName>
</protein>